<dbReference type="PIRSF" id="PIRSF038471">
    <property type="entry name" value="MreC"/>
    <property type="match status" value="1"/>
</dbReference>
<dbReference type="KEGG" id="hsc:HVS_05415"/>
<dbReference type="Proteomes" id="UP000233534">
    <property type="component" value="Chromosome"/>
</dbReference>
<name>A0A2K9EA89_9FIRM</name>
<feature type="coiled-coil region" evidence="6">
    <location>
        <begin position="68"/>
        <end position="112"/>
    </location>
</feature>
<dbReference type="EMBL" id="NEMB01000003">
    <property type="protein sequence ID" value="PQQ67030.1"/>
    <property type="molecule type" value="Genomic_DNA"/>
</dbReference>
<accession>A0A2K9EA89</accession>
<organism evidence="8 10">
    <name type="scientific">Acetivibrio saccincola</name>
    <dbReference type="NCBI Taxonomy" id="1677857"/>
    <lineage>
        <taxon>Bacteria</taxon>
        <taxon>Bacillati</taxon>
        <taxon>Bacillota</taxon>
        <taxon>Clostridia</taxon>
        <taxon>Eubacteriales</taxon>
        <taxon>Oscillospiraceae</taxon>
        <taxon>Acetivibrio</taxon>
    </lineage>
</organism>
<evidence type="ECO:0000259" key="7">
    <source>
        <dbReference type="Pfam" id="PF04085"/>
    </source>
</evidence>
<evidence type="ECO:0000313" key="8">
    <source>
        <dbReference type="EMBL" id="AUG57014.1"/>
    </source>
</evidence>
<sequence length="275" mass="31196">MKKLFKKKLFLLLLVTIVILIVIGVSSRKNSKINYLASAFNFIMSPLQQFTSYTADKVDELTGYFGDVKTLREENKKLKERVELLEDEVRKLESYREKNEELKEALNIKEQFNDFEFCGADIIARDAGNWFNVFTINVGSKDGVSESDIVIAQNALVGRVMSADIMSSKVISIIDVDSTVSARIVRTRDLVVVKGDLKLKDDGLCRIEYIEPHIDISVGDTIETSGLGGIYPKGIVIGEVKEVRQINNELNRYAIIEPAVDFKRIEEVYVLKRKY</sequence>
<dbReference type="GO" id="GO:0008360">
    <property type="term" value="P:regulation of cell shape"/>
    <property type="evidence" value="ECO:0007669"/>
    <property type="project" value="UniProtKB-KW"/>
</dbReference>
<dbReference type="PANTHER" id="PTHR34138">
    <property type="entry name" value="CELL SHAPE-DETERMINING PROTEIN MREC"/>
    <property type="match status" value="1"/>
</dbReference>
<dbReference type="EMBL" id="CP025197">
    <property type="protein sequence ID" value="AUG57014.1"/>
    <property type="molecule type" value="Genomic_DNA"/>
</dbReference>
<keyword evidence="3 5" id="KW-0133">Cell shape</keyword>
<dbReference type="AlphaFoldDB" id="A0A2K9EA89"/>
<comment type="function">
    <text evidence="5">Involved in formation and maintenance of cell shape.</text>
</comment>
<feature type="domain" description="Rod shape-determining protein MreC beta-barrel core" evidence="7">
    <location>
        <begin position="122"/>
        <end position="272"/>
    </location>
</feature>
<evidence type="ECO:0000256" key="1">
    <source>
        <dbReference type="ARBA" id="ARBA00009369"/>
    </source>
</evidence>
<dbReference type="InterPro" id="IPR007221">
    <property type="entry name" value="MreC"/>
</dbReference>
<reference evidence="8 10" key="1">
    <citation type="submission" date="2017-12" db="EMBL/GenBank/DDBJ databases">
        <title>Complete genome sequence of Herbivorax saccincola GGR1, a novel Cellulosome-producing hydrolytic bacterium in a thermophilic biogas plant, established by Illumina and Nanopore MinION sequencing.</title>
        <authorList>
            <person name="Pechtl A."/>
            <person name="Ruckert C."/>
            <person name="Koeck D.E."/>
            <person name="Maus I."/>
            <person name="Winkler A."/>
            <person name="Kalinowski J."/>
            <person name="Puhler A."/>
            <person name="Schwarz W.W."/>
            <person name="Zverlov V.V."/>
            <person name="Schluter A."/>
            <person name="Liebl W."/>
        </authorList>
    </citation>
    <scope>NUCLEOTIDE SEQUENCE [LARGE SCALE GENOMIC DNA]</scope>
    <source>
        <strain evidence="8">GGR1</strain>
        <strain evidence="10">SR1</strain>
    </source>
</reference>
<dbReference type="Gene3D" id="2.40.10.340">
    <property type="entry name" value="Rod shape-determining protein MreC, domain 1"/>
    <property type="match status" value="1"/>
</dbReference>
<dbReference type="InterPro" id="IPR055342">
    <property type="entry name" value="MreC_beta-barrel_core"/>
</dbReference>
<dbReference type="Proteomes" id="UP000239720">
    <property type="component" value="Unassembled WGS sequence"/>
</dbReference>
<dbReference type="OrthoDB" id="9792313at2"/>
<evidence type="ECO:0000256" key="6">
    <source>
        <dbReference type="SAM" id="Coils"/>
    </source>
</evidence>
<evidence type="ECO:0000256" key="2">
    <source>
        <dbReference type="ARBA" id="ARBA00013855"/>
    </source>
</evidence>
<dbReference type="PANTHER" id="PTHR34138:SF1">
    <property type="entry name" value="CELL SHAPE-DETERMINING PROTEIN MREC"/>
    <property type="match status" value="1"/>
</dbReference>
<evidence type="ECO:0000256" key="4">
    <source>
        <dbReference type="ARBA" id="ARBA00032089"/>
    </source>
</evidence>
<reference evidence="9 11" key="2">
    <citation type="journal article" date="2018" name="Syst. Appl. Microbiol.">
        <title>Characterization and high-quality draft genome sequence of Herbivorax saccincola A7, an anaerobic, alkaliphilic, thermophilic, cellulolytic, and xylanolytic bacterium.</title>
        <authorList>
            <person name="Aikawa S."/>
            <person name="Baramee S."/>
            <person name="Sermsathanaswadi J."/>
            <person name="Thianheng P."/>
            <person name="Tachaapaikoon C."/>
            <person name="Shikata A."/>
            <person name="Waeonukul R."/>
            <person name="Pason P."/>
            <person name="Ratanakhanokchai K."/>
            <person name="Kosugi A."/>
        </authorList>
    </citation>
    <scope>NUCLEOTIDE SEQUENCE [LARGE SCALE GENOMIC DNA]</scope>
    <source>
        <strain evidence="9 11">A7</strain>
    </source>
</reference>
<evidence type="ECO:0000313" key="10">
    <source>
        <dbReference type="Proteomes" id="UP000233534"/>
    </source>
</evidence>
<dbReference type="InterPro" id="IPR042177">
    <property type="entry name" value="Cell/Rod_1"/>
</dbReference>
<proteinExistence type="inferred from homology"/>
<keyword evidence="10" id="KW-1185">Reference proteome</keyword>
<dbReference type="NCBIfam" id="TIGR00219">
    <property type="entry name" value="mreC"/>
    <property type="match status" value="1"/>
</dbReference>
<gene>
    <name evidence="8" type="primary">mreC</name>
    <name evidence="9" type="ORF">B9R14_09965</name>
    <name evidence="8" type="ORF">HVS_05415</name>
</gene>
<keyword evidence="6" id="KW-0175">Coiled coil</keyword>
<dbReference type="GO" id="GO:0005886">
    <property type="term" value="C:plasma membrane"/>
    <property type="evidence" value="ECO:0007669"/>
    <property type="project" value="TreeGrafter"/>
</dbReference>
<dbReference type="RefSeq" id="WP_101299937.1">
    <property type="nucleotide sequence ID" value="NZ_CP025197.1"/>
</dbReference>
<protein>
    <recommendedName>
        <fullName evidence="2 5">Cell shape-determining protein MreC</fullName>
    </recommendedName>
    <alternativeName>
        <fullName evidence="4 5">Cell shape protein MreC</fullName>
    </alternativeName>
</protein>
<dbReference type="Gene3D" id="2.40.10.350">
    <property type="entry name" value="Rod shape-determining protein MreC, domain 2"/>
    <property type="match status" value="1"/>
</dbReference>
<comment type="similarity">
    <text evidence="1 5">Belongs to the MreC family.</text>
</comment>
<evidence type="ECO:0000256" key="3">
    <source>
        <dbReference type="ARBA" id="ARBA00022960"/>
    </source>
</evidence>
<dbReference type="InterPro" id="IPR042175">
    <property type="entry name" value="Cell/Rod_MreC_2"/>
</dbReference>
<evidence type="ECO:0000313" key="9">
    <source>
        <dbReference type="EMBL" id="PQQ67030.1"/>
    </source>
</evidence>
<evidence type="ECO:0000256" key="5">
    <source>
        <dbReference type="PIRNR" id="PIRNR038471"/>
    </source>
</evidence>
<evidence type="ECO:0000313" key="11">
    <source>
        <dbReference type="Proteomes" id="UP000239720"/>
    </source>
</evidence>
<dbReference type="Pfam" id="PF04085">
    <property type="entry name" value="MreC"/>
    <property type="match status" value="1"/>
</dbReference>